<evidence type="ECO:0008006" key="3">
    <source>
        <dbReference type="Google" id="ProtNLM"/>
    </source>
</evidence>
<accession>A0AA89BZR5</accession>
<dbReference type="Proteomes" id="UP001186944">
    <property type="component" value="Unassembled WGS sequence"/>
</dbReference>
<dbReference type="Pfam" id="PF24569">
    <property type="entry name" value="CFAP161"/>
    <property type="match status" value="1"/>
</dbReference>
<comment type="caution">
    <text evidence="1">The sequence shown here is derived from an EMBL/GenBank/DDBJ whole genome shotgun (WGS) entry which is preliminary data.</text>
</comment>
<dbReference type="InterPro" id="IPR055325">
    <property type="entry name" value="CF161"/>
</dbReference>
<protein>
    <recommendedName>
        <fullName evidence="3">Cilia- and flagella-associated protein 161</fullName>
    </recommendedName>
</protein>
<keyword evidence="2" id="KW-1185">Reference proteome</keyword>
<proteinExistence type="predicted"/>
<gene>
    <name evidence="1" type="ORF">FSP39_002636</name>
</gene>
<dbReference type="PANTHER" id="PTHR24274">
    <property type="entry name" value="CILIA- AND FLAGELLA-ASSOCIATED PROTEIN 161"/>
    <property type="match status" value="1"/>
</dbReference>
<dbReference type="GO" id="GO:0060271">
    <property type="term" value="P:cilium assembly"/>
    <property type="evidence" value="ECO:0007669"/>
    <property type="project" value="TreeGrafter"/>
</dbReference>
<name>A0AA89BZR5_PINIB</name>
<sequence>MSVRTYNPSVRVGNWNEDIQLEEDTLKDFLEKKEKGELLHQKRTKLEQTIFKKIDLSVSRDGCVHIGDTVSLRCPAARDRTKYFANKEPRDECQLNVFPEINRILESKQLEGPCHVSSSKDCTSSLRSSFVIKSCDEKLNGHPLRYGDLFYLCTLGAEGGDLYLSSDHATIQKSARRSRHQEVSFVKDPSFLTQWRILHYNPQLRMEYEGCPVPANAIALVNHKYTNQDLAVEEDFVIRTPFGTREYEISCHTYLDSHRAEKDVNHWMLMMGVPGDEVYPVVNKS</sequence>
<dbReference type="PANTHER" id="PTHR24274:SF1">
    <property type="entry name" value="CILIA- AND FLAGELLA-ASSOCIATED PROTEIN 161"/>
    <property type="match status" value="1"/>
</dbReference>
<dbReference type="EMBL" id="VSWD01000007">
    <property type="protein sequence ID" value="KAK3096717.1"/>
    <property type="molecule type" value="Genomic_DNA"/>
</dbReference>
<evidence type="ECO:0000313" key="2">
    <source>
        <dbReference type="Proteomes" id="UP001186944"/>
    </source>
</evidence>
<evidence type="ECO:0000313" key="1">
    <source>
        <dbReference type="EMBL" id="KAK3096717.1"/>
    </source>
</evidence>
<reference evidence="1" key="1">
    <citation type="submission" date="2019-08" db="EMBL/GenBank/DDBJ databases">
        <title>The improved chromosome-level genome for the pearl oyster Pinctada fucata martensii using PacBio sequencing and Hi-C.</title>
        <authorList>
            <person name="Zheng Z."/>
        </authorList>
    </citation>
    <scope>NUCLEOTIDE SEQUENCE</scope>
    <source>
        <strain evidence="1">ZZ-2019</strain>
        <tissue evidence="1">Adductor muscle</tissue>
    </source>
</reference>
<organism evidence="1 2">
    <name type="scientific">Pinctada imbricata</name>
    <name type="common">Atlantic pearl-oyster</name>
    <name type="synonym">Pinctada martensii</name>
    <dbReference type="NCBI Taxonomy" id="66713"/>
    <lineage>
        <taxon>Eukaryota</taxon>
        <taxon>Metazoa</taxon>
        <taxon>Spiralia</taxon>
        <taxon>Lophotrochozoa</taxon>
        <taxon>Mollusca</taxon>
        <taxon>Bivalvia</taxon>
        <taxon>Autobranchia</taxon>
        <taxon>Pteriomorphia</taxon>
        <taxon>Pterioida</taxon>
        <taxon>Pterioidea</taxon>
        <taxon>Pteriidae</taxon>
        <taxon>Pinctada</taxon>
    </lineage>
</organism>
<dbReference type="GO" id="GO:0031514">
    <property type="term" value="C:motile cilium"/>
    <property type="evidence" value="ECO:0007669"/>
    <property type="project" value="TreeGrafter"/>
</dbReference>
<dbReference type="AlphaFoldDB" id="A0AA89BZR5"/>